<dbReference type="GeneID" id="67023455"/>
<proteinExistence type="predicted"/>
<evidence type="ECO:0000313" key="3">
    <source>
        <dbReference type="Proteomes" id="UP000650533"/>
    </source>
</evidence>
<organism evidence="2 3">
    <name type="scientific">Rhizoctonia solani</name>
    <dbReference type="NCBI Taxonomy" id="456999"/>
    <lineage>
        <taxon>Eukaryota</taxon>
        <taxon>Fungi</taxon>
        <taxon>Dikarya</taxon>
        <taxon>Basidiomycota</taxon>
        <taxon>Agaricomycotina</taxon>
        <taxon>Agaricomycetes</taxon>
        <taxon>Cantharellales</taxon>
        <taxon>Ceratobasidiaceae</taxon>
        <taxon>Rhizoctonia</taxon>
    </lineage>
</organism>
<dbReference type="AlphaFoldDB" id="A0A8H8SWQ9"/>
<dbReference type="Proteomes" id="UP000650533">
    <property type="component" value="Chromosome 4"/>
</dbReference>
<dbReference type="PANTHER" id="PTHR34618:SF1">
    <property type="entry name" value="SECRETED PROTEIN"/>
    <property type="match status" value="1"/>
</dbReference>
<keyword evidence="1" id="KW-0732">Signal</keyword>
<accession>A0A8H8SWQ9</accession>
<dbReference type="PANTHER" id="PTHR34618">
    <property type="entry name" value="SURFACE PROTEIN MAS1, PUTATIVE-RELATED"/>
    <property type="match status" value="1"/>
</dbReference>
<feature type="signal peptide" evidence="1">
    <location>
        <begin position="1"/>
        <end position="19"/>
    </location>
</feature>
<dbReference type="Pfam" id="PF11327">
    <property type="entry name" value="Egh16-like"/>
    <property type="match status" value="1"/>
</dbReference>
<dbReference type="EMBL" id="CP059661">
    <property type="protein sequence ID" value="QRW19767.1"/>
    <property type="molecule type" value="Genomic_DNA"/>
</dbReference>
<sequence>MFFAKTFLVLAALSTSVLGHAAVAPALGAKGTTAQRPSNAKPCGNTALSAIDSSNAVTLNGNSFTVTATNFNGGRDGSTQFTAQVDPTGKGTGFKAATVTKNGEAAPKGTGNVQITVQMPAGTKCTGGAAGNRCLVSFKSAGGFGNCVVVSSGGGNAAAGAKAGAKGTKNTRSRLHARDFLASLEETGEYAKRVISRAWVSRDTA</sequence>
<dbReference type="RefSeq" id="XP_043180004.1">
    <property type="nucleotide sequence ID" value="XM_043320992.1"/>
</dbReference>
<dbReference type="KEGG" id="rsx:RhiXN_01173"/>
<evidence type="ECO:0000256" key="1">
    <source>
        <dbReference type="SAM" id="SignalP"/>
    </source>
</evidence>
<evidence type="ECO:0000313" key="2">
    <source>
        <dbReference type="EMBL" id="QRW19767.1"/>
    </source>
</evidence>
<feature type="chain" id="PRO_5034092905" evidence="1">
    <location>
        <begin position="20"/>
        <end position="205"/>
    </location>
</feature>
<name>A0A8H8SWQ9_9AGAM</name>
<gene>
    <name evidence="2" type="ORF">RhiXN_01173</name>
</gene>
<reference evidence="2" key="1">
    <citation type="submission" date="2020-05" db="EMBL/GenBank/DDBJ databases">
        <title>Evolutionary and genomic comparisons of hybrid uninucleate and nonhybrid Rhizoctonia fungi.</title>
        <authorList>
            <person name="Li C."/>
            <person name="Chen X."/>
        </authorList>
    </citation>
    <scope>NUCLEOTIDE SEQUENCE</scope>
    <source>
        <strain evidence="2">AG-1 IA</strain>
    </source>
</reference>
<dbReference type="InterPro" id="IPR021476">
    <property type="entry name" value="Egh16-like"/>
</dbReference>
<protein>
    <submittedName>
        <fullName evidence="2">Uncharacterized protein</fullName>
    </submittedName>
</protein>